<dbReference type="PATRIC" id="fig|36849.3.peg.2077"/>
<evidence type="ECO:0000313" key="2">
    <source>
        <dbReference type="Proteomes" id="UP000050326"/>
    </source>
</evidence>
<sequence length="50" mass="5719">MLDDVGGLSGFADFLETVYESEDKRERDEARTWAKSLGWSEKKIAAKRIL</sequence>
<reference evidence="1 2" key="1">
    <citation type="submission" date="2015-09" db="EMBL/GenBank/DDBJ databases">
        <title>Genome sequence of Oxobacter pfennigii DSM 3222.</title>
        <authorList>
            <person name="Poehlein A."/>
            <person name="Bengelsdorf F.R."/>
            <person name="Schiel-Bengelsdorf B."/>
            <person name="Duerre P."/>
            <person name="Daniel R."/>
        </authorList>
    </citation>
    <scope>NUCLEOTIDE SEQUENCE [LARGE SCALE GENOMIC DNA]</scope>
    <source>
        <strain evidence="1 2">DSM 3222</strain>
    </source>
</reference>
<dbReference type="STRING" id="36849.OXPF_19660"/>
<dbReference type="AlphaFoldDB" id="A0A0N8NTC8"/>
<accession>A0A0N8NTC8</accession>
<organism evidence="1 2">
    <name type="scientific">Oxobacter pfennigii</name>
    <dbReference type="NCBI Taxonomy" id="36849"/>
    <lineage>
        <taxon>Bacteria</taxon>
        <taxon>Bacillati</taxon>
        <taxon>Bacillota</taxon>
        <taxon>Clostridia</taxon>
        <taxon>Eubacteriales</taxon>
        <taxon>Clostridiaceae</taxon>
        <taxon>Oxobacter</taxon>
    </lineage>
</organism>
<proteinExistence type="predicted"/>
<dbReference type="Proteomes" id="UP000050326">
    <property type="component" value="Unassembled WGS sequence"/>
</dbReference>
<protein>
    <submittedName>
        <fullName evidence="1">Uncharacterized protein</fullName>
    </submittedName>
</protein>
<keyword evidence="2" id="KW-1185">Reference proteome</keyword>
<name>A0A0N8NTC8_9CLOT</name>
<evidence type="ECO:0000313" key="1">
    <source>
        <dbReference type="EMBL" id="KPU44472.1"/>
    </source>
</evidence>
<dbReference type="EMBL" id="LKET01000030">
    <property type="protein sequence ID" value="KPU44472.1"/>
    <property type="molecule type" value="Genomic_DNA"/>
</dbReference>
<gene>
    <name evidence="1" type="ORF">OXPF_19660</name>
</gene>
<comment type="caution">
    <text evidence="1">The sequence shown here is derived from an EMBL/GenBank/DDBJ whole genome shotgun (WGS) entry which is preliminary data.</text>
</comment>